<dbReference type="InterPro" id="IPR036390">
    <property type="entry name" value="WH_DNA-bd_sf"/>
</dbReference>
<keyword evidence="3 5" id="KW-0238">DNA-binding</keyword>
<keyword evidence="2 5" id="KW-0805">Transcription regulation</keyword>
<dbReference type="PANTHER" id="PTHR12081">
    <property type="entry name" value="TRANSCRIPTION FACTOR E2F"/>
    <property type="match status" value="1"/>
</dbReference>
<proteinExistence type="inferred from homology"/>
<reference evidence="9" key="1">
    <citation type="journal article" date="2023" name="Commun. Biol.">
        <title>Genome analysis of Parmales, the sister group of diatoms, reveals the evolutionary specialization of diatoms from phago-mixotrophs to photoautotrophs.</title>
        <authorList>
            <person name="Ban H."/>
            <person name="Sato S."/>
            <person name="Yoshikawa S."/>
            <person name="Yamada K."/>
            <person name="Nakamura Y."/>
            <person name="Ichinomiya M."/>
            <person name="Sato N."/>
            <person name="Blanc-Mathieu R."/>
            <person name="Endo H."/>
            <person name="Kuwata A."/>
            <person name="Ogata H."/>
        </authorList>
    </citation>
    <scope>NUCLEOTIDE SEQUENCE [LARGE SCALE GENOMIC DNA]</scope>
</reference>
<dbReference type="InterPro" id="IPR015633">
    <property type="entry name" value="E2F"/>
</dbReference>
<dbReference type="InterPro" id="IPR036388">
    <property type="entry name" value="WH-like_DNA-bd_sf"/>
</dbReference>
<dbReference type="GO" id="GO:0000981">
    <property type="term" value="F:DNA-binding transcription factor activity, RNA polymerase II-specific"/>
    <property type="evidence" value="ECO:0007669"/>
    <property type="project" value="TreeGrafter"/>
</dbReference>
<gene>
    <name evidence="8" type="ORF">TL16_g09809</name>
</gene>
<dbReference type="Proteomes" id="UP001162640">
    <property type="component" value="Unassembled WGS sequence"/>
</dbReference>
<dbReference type="AlphaFoldDB" id="A0A9W7BC65"/>
<evidence type="ECO:0000256" key="3">
    <source>
        <dbReference type="ARBA" id="ARBA00023125"/>
    </source>
</evidence>
<dbReference type="Gene3D" id="1.10.10.10">
    <property type="entry name" value="Winged helix-like DNA-binding domain superfamily/Winged helix DNA-binding domain"/>
    <property type="match status" value="1"/>
</dbReference>
<keyword evidence="4 5" id="KW-0804">Transcription</keyword>
<accession>A0A9W7BC65</accession>
<dbReference type="SMART" id="SM01372">
    <property type="entry name" value="E2F_TDP"/>
    <property type="match status" value="1"/>
</dbReference>
<dbReference type="PANTHER" id="PTHR12081:SF18">
    <property type="entry name" value="TRANSCRIPTION FACTOR E2F2-RELATED"/>
    <property type="match status" value="1"/>
</dbReference>
<feature type="domain" description="E2F/DP family winged-helix DNA-binding" evidence="7">
    <location>
        <begin position="23"/>
        <end position="92"/>
    </location>
</feature>
<dbReference type="SUPFAM" id="SSF46785">
    <property type="entry name" value="Winged helix' DNA-binding domain"/>
    <property type="match status" value="1"/>
</dbReference>
<dbReference type="EMBL" id="BLQM01000339">
    <property type="protein sequence ID" value="GMH84083.1"/>
    <property type="molecule type" value="Genomic_DNA"/>
</dbReference>
<evidence type="ECO:0000313" key="9">
    <source>
        <dbReference type="Proteomes" id="UP001162640"/>
    </source>
</evidence>
<sequence length="104" mass="11309">MAAMATPSPLKRKAPPATASKTKAKASTPGSTQKRGSSSSNSLTSAPNQVLDLNLAAEKLDVQKRRIYDITNVLEGIELIEKKSKNHIAWTTRQRTTEWSTAET</sequence>
<comment type="similarity">
    <text evidence="1 5">Belongs to the E2F/DP family.</text>
</comment>
<protein>
    <recommendedName>
        <fullName evidence="7">E2F/DP family winged-helix DNA-binding domain-containing protein</fullName>
    </recommendedName>
</protein>
<evidence type="ECO:0000256" key="1">
    <source>
        <dbReference type="ARBA" id="ARBA00010940"/>
    </source>
</evidence>
<feature type="region of interest" description="Disordered" evidence="6">
    <location>
        <begin position="1"/>
        <end position="48"/>
    </location>
</feature>
<dbReference type="Pfam" id="PF02319">
    <property type="entry name" value="WHD_E2F_TDP"/>
    <property type="match status" value="1"/>
</dbReference>
<evidence type="ECO:0000259" key="7">
    <source>
        <dbReference type="SMART" id="SM01372"/>
    </source>
</evidence>
<comment type="caution">
    <text evidence="8">The sequence shown here is derived from an EMBL/GenBank/DDBJ whole genome shotgun (WGS) entry which is preliminary data.</text>
</comment>
<organism evidence="8 9">
    <name type="scientific">Triparma laevis f. inornata</name>
    <dbReference type="NCBI Taxonomy" id="1714386"/>
    <lineage>
        <taxon>Eukaryota</taxon>
        <taxon>Sar</taxon>
        <taxon>Stramenopiles</taxon>
        <taxon>Ochrophyta</taxon>
        <taxon>Bolidophyceae</taxon>
        <taxon>Parmales</taxon>
        <taxon>Triparmaceae</taxon>
        <taxon>Triparma</taxon>
    </lineage>
</organism>
<evidence type="ECO:0000313" key="8">
    <source>
        <dbReference type="EMBL" id="GMH84083.1"/>
    </source>
</evidence>
<comment type="subcellular location">
    <subcellularLocation>
        <location evidence="5">Nucleus</location>
    </subcellularLocation>
</comment>
<evidence type="ECO:0000256" key="6">
    <source>
        <dbReference type="SAM" id="MobiDB-lite"/>
    </source>
</evidence>
<evidence type="ECO:0000256" key="4">
    <source>
        <dbReference type="ARBA" id="ARBA00023163"/>
    </source>
</evidence>
<evidence type="ECO:0000256" key="2">
    <source>
        <dbReference type="ARBA" id="ARBA00023015"/>
    </source>
</evidence>
<dbReference type="GO" id="GO:0000978">
    <property type="term" value="F:RNA polymerase II cis-regulatory region sequence-specific DNA binding"/>
    <property type="evidence" value="ECO:0007669"/>
    <property type="project" value="InterPro"/>
</dbReference>
<evidence type="ECO:0000256" key="5">
    <source>
        <dbReference type="RuleBase" id="RU003796"/>
    </source>
</evidence>
<name>A0A9W7BC65_9STRA</name>
<feature type="compositionally biased region" description="Low complexity" evidence="6">
    <location>
        <begin position="15"/>
        <end position="45"/>
    </location>
</feature>
<dbReference type="GO" id="GO:0090575">
    <property type="term" value="C:RNA polymerase II transcription regulator complex"/>
    <property type="evidence" value="ECO:0007669"/>
    <property type="project" value="TreeGrafter"/>
</dbReference>
<keyword evidence="5" id="KW-0539">Nucleus</keyword>
<dbReference type="InterPro" id="IPR003316">
    <property type="entry name" value="E2F_WHTH_DNA-bd_dom"/>
</dbReference>
<feature type="non-terminal residue" evidence="8">
    <location>
        <position position="1"/>
    </location>
</feature>